<dbReference type="Proteomes" id="UP001652624">
    <property type="component" value="Chromosome 11"/>
</dbReference>
<keyword evidence="2" id="KW-0433">Leucine-rich repeat</keyword>
<organism evidence="4 5">
    <name type="scientific">Erinaceus europaeus</name>
    <name type="common">Western European hedgehog</name>
    <dbReference type="NCBI Taxonomy" id="9365"/>
    <lineage>
        <taxon>Eukaryota</taxon>
        <taxon>Metazoa</taxon>
        <taxon>Chordata</taxon>
        <taxon>Craniata</taxon>
        <taxon>Vertebrata</taxon>
        <taxon>Euteleostomi</taxon>
        <taxon>Mammalia</taxon>
        <taxon>Eutheria</taxon>
        <taxon>Laurasiatheria</taxon>
        <taxon>Eulipotyphla</taxon>
        <taxon>Erinaceidae</taxon>
        <taxon>Erinaceinae</taxon>
        <taxon>Erinaceus</taxon>
    </lineage>
</organism>
<keyword evidence="3" id="KW-0677">Repeat</keyword>
<proteinExistence type="inferred from homology"/>
<dbReference type="PANTHER" id="PTHR14224">
    <property type="entry name" value="SIMILAR TO PREFERENTIALLY EXPRESSED ANTIGEN IN MELANOMA-LIKE 3"/>
    <property type="match status" value="1"/>
</dbReference>
<keyword evidence="4" id="KW-1185">Reference proteome</keyword>
<accession>A0ABM3YBB5</accession>
<dbReference type="InterPro" id="IPR050694">
    <property type="entry name" value="LRRC14/PRAME"/>
</dbReference>
<name>A0ABM3YBB5_ERIEU</name>
<dbReference type="GeneID" id="132541474"/>
<dbReference type="Gene3D" id="3.80.10.10">
    <property type="entry name" value="Ribonuclease Inhibitor"/>
    <property type="match status" value="1"/>
</dbReference>
<gene>
    <name evidence="5" type="primary">LOC132541474</name>
</gene>
<dbReference type="InterPro" id="IPR032675">
    <property type="entry name" value="LRR_dom_sf"/>
</dbReference>
<sequence>MSYAKPPSLLQLAIRSLLRDEELAISSLKDLPTSLFPCLLLEAHSQECWETLKALVQTWPFESLPLGALINKSDKFPSNPCFKAVMDGLDILLKQKVSSRCELQVLDLSNTGQTFWNMRAGADLPVHSEKRDLIVERPSRQGNAKPCLEVLVDLDVLLNPKMSLYQHLLNWAHQKEGVHICCKKLKIFSLGAIHVHNLKGIPLDDTQELEIDFFWPTLMPQNLKSLLTKTKNLRRLCLNFSTPDEISASEWEKWYKASMAFISDFSHLLHLQELYLESPSFLQSHLNEMLRYLNTPLEVFSLTNCTLTEEDLTDLFQSPHITHLKDLCLRGVPLTSVSEPLRALLEVNAVTLQDLDLGLCGLQDPQLEALLPALSSCSQLISLSLHGNSLSIATLEKLLRCTSGLEHLCLQLFPAPLESFSLQPVAFDLLCTQISKVIKDIGHPRSIMVSTGHCSTCAKKLFIHGEPKILPCLSCADDYKKLSF</sequence>
<comment type="similarity">
    <text evidence="1">Belongs to the PRAME family.</text>
</comment>
<protein>
    <submittedName>
        <fullName evidence="5">PRAME family member 12-like</fullName>
    </submittedName>
</protein>
<evidence type="ECO:0000256" key="2">
    <source>
        <dbReference type="ARBA" id="ARBA00022614"/>
    </source>
</evidence>
<dbReference type="PIRSF" id="PIRSF038286">
    <property type="entry name" value="PRAME"/>
    <property type="match status" value="1"/>
</dbReference>
<reference evidence="5" key="1">
    <citation type="submission" date="2025-08" db="UniProtKB">
        <authorList>
            <consortium name="RefSeq"/>
        </authorList>
    </citation>
    <scope>IDENTIFICATION</scope>
</reference>
<evidence type="ECO:0000313" key="4">
    <source>
        <dbReference type="Proteomes" id="UP001652624"/>
    </source>
</evidence>
<dbReference type="PANTHER" id="PTHR14224:SF19">
    <property type="entry name" value="PRAME FAMILY MEMBER 11-RELATED"/>
    <property type="match status" value="1"/>
</dbReference>
<evidence type="ECO:0000256" key="1">
    <source>
        <dbReference type="ARBA" id="ARBA00009608"/>
    </source>
</evidence>
<dbReference type="RefSeq" id="XP_060058363.1">
    <property type="nucleotide sequence ID" value="XM_060202380.1"/>
</dbReference>
<dbReference type="InterPro" id="IPR026271">
    <property type="entry name" value="PRAME"/>
</dbReference>
<evidence type="ECO:0000256" key="3">
    <source>
        <dbReference type="ARBA" id="ARBA00022737"/>
    </source>
</evidence>
<dbReference type="SUPFAM" id="SSF52047">
    <property type="entry name" value="RNI-like"/>
    <property type="match status" value="1"/>
</dbReference>
<evidence type="ECO:0000313" key="5">
    <source>
        <dbReference type="RefSeq" id="XP_060058363.1"/>
    </source>
</evidence>